<feature type="transmembrane region" description="Helical" evidence="1">
    <location>
        <begin position="197"/>
        <end position="214"/>
    </location>
</feature>
<feature type="transmembrane region" description="Helical" evidence="1">
    <location>
        <begin position="25"/>
        <end position="49"/>
    </location>
</feature>
<feature type="transmembrane region" description="Helical" evidence="1">
    <location>
        <begin position="132"/>
        <end position="151"/>
    </location>
</feature>
<name>A0A4R6RTE2_9FIRM</name>
<dbReference type="Proteomes" id="UP000295176">
    <property type="component" value="Unassembled WGS sequence"/>
</dbReference>
<gene>
    <name evidence="2" type="ORF">C7957_1223</name>
</gene>
<keyword evidence="1" id="KW-0812">Transmembrane</keyword>
<dbReference type="EMBL" id="SNXX01000022">
    <property type="protein sequence ID" value="TDP90024.1"/>
    <property type="molecule type" value="Genomic_DNA"/>
</dbReference>
<dbReference type="AlphaFoldDB" id="A0A4R6RTE2"/>
<comment type="caution">
    <text evidence="2">The sequence shown here is derived from an EMBL/GenBank/DDBJ whole genome shotgun (WGS) entry which is preliminary data.</text>
</comment>
<sequence>MEVIPITNQQKENETNKEKDKSIPFIISSAYLLSFLFIRLAVLIAGSAGSSASTAAKAGDIQFYIGSNIILFGYHIHHLYIGIALIALAGWFSITRTKFIDRRDNALIYGIGLGLFMDEIGLLLSWGDYWHSTTYLLSLLLGGIFLNIIFFPDFWKDLRTHLGEFNPKNKILRHYNSNIIISGVDKLAQEADNTSKITLIFSGLIYIVVGMLIISNPELVYYWVAGGFFLQGLTKFVEAWKE</sequence>
<reference evidence="2 3" key="1">
    <citation type="submission" date="2019-03" db="EMBL/GenBank/DDBJ databases">
        <title>Subsurface microbial communities from deep shales in Ohio and West Virginia, USA.</title>
        <authorList>
            <person name="Wrighton K."/>
        </authorList>
    </citation>
    <scope>NUCLEOTIDE SEQUENCE [LARGE SCALE GENOMIC DNA]</scope>
    <source>
        <strain evidence="2 3">MSL 7</strain>
    </source>
</reference>
<dbReference type="RefSeq" id="WP_243734018.1">
    <property type="nucleotide sequence ID" value="NZ_SNXX01000022.1"/>
</dbReference>
<proteinExistence type="predicted"/>
<accession>A0A4R6RTE2</accession>
<evidence type="ECO:0000313" key="3">
    <source>
        <dbReference type="Proteomes" id="UP000295176"/>
    </source>
</evidence>
<keyword evidence="1" id="KW-1133">Transmembrane helix</keyword>
<evidence type="ECO:0000313" key="2">
    <source>
        <dbReference type="EMBL" id="TDP90024.1"/>
    </source>
</evidence>
<feature type="transmembrane region" description="Helical" evidence="1">
    <location>
        <begin position="106"/>
        <end position="126"/>
    </location>
</feature>
<organism evidence="2 3">
    <name type="scientific">Halanaerobium saccharolyticum</name>
    <dbReference type="NCBI Taxonomy" id="43595"/>
    <lineage>
        <taxon>Bacteria</taxon>
        <taxon>Bacillati</taxon>
        <taxon>Bacillota</taxon>
        <taxon>Clostridia</taxon>
        <taxon>Halanaerobiales</taxon>
        <taxon>Halanaerobiaceae</taxon>
        <taxon>Halanaerobium</taxon>
    </lineage>
</organism>
<protein>
    <submittedName>
        <fullName evidence="2">Uncharacterized protein</fullName>
    </submittedName>
</protein>
<evidence type="ECO:0000256" key="1">
    <source>
        <dbReference type="SAM" id="Phobius"/>
    </source>
</evidence>
<feature type="transmembrane region" description="Helical" evidence="1">
    <location>
        <begin position="69"/>
        <end position="94"/>
    </location>
</feature>
<keyword evidence="1" id="KW-0472">Membrane</keyword>